<keyword evidence="3" id="KW-1185">Reference proteome</keyword>
<comment type="caution">
    <text evidence="2">The sequence shown here is derived from an EMBL/GenBank/DDBJ whole genome shotgun (WGS) entry which is preliminary data.</text>
</comment>
<evidence type="ECO:0000313" key="3">
    <source>
        <dbReference type="Proteomes" id="UP000198462"/>
    </source>
</evidence>
<organism evidence="2 3">
    <name type="scientific">Pacificimonas flava</name>
    <dbReference type="NCBI Taxonomy" id="1234595"/>
    <lineage>
        <taxon>Bacteria</taxon>
        <taxon>Pseudomonadati</taxon>
        <taxon>Pseudomonadota</taxon>
        <taxon>Alphaproteobacteria</taxon>
        <taxon>Sphingomonadales</taxon>
        <taxon>Sphingosinicellaceae</taxon>
        <taxon>Pacificimonas</taxon>
    </lineage>
</organism>
<dbReference type="AlphaFoldDB" id="A0A219B6M8"/>
<dbReference type="EMBL" id="NFZT01000001">
    <property type="protein sequence ID" value="OWV34042.1"/>
    <property type="molecule type" value="Genomic_DNA"/>
</dbReference>
<evidence type="ECO:0000256" key="1">
    <source>
        <dbReference type="SAM" id="Phobius"/>
    </source>
</evidence>
<keyword evidence="1" id="KW-1133">Transmembrane helix</keyword>
<keyword evidence="1" id="KW-0812">Transmembrane</keyword>
<feature type="transmembrane region" description="Helical" evidence="1">
    <location>
        <begin position="12"/>
        <end position="30"/>
    </location>
</feature>
<dbReference type="RefSeq" id="WP_088712741.1">
    <property type="nucleotide sequence ID" value="NZ_NFZT01000001.1"/>
</dbReference>
<dbReference type="OrthoDB" id="9990695at2"/>
<keyword evidence="1" id="KW-0472">Membrane</keyword>
<evidence type="ECO:0000313" key="2">
    <source>
        <dbReference type="EMBL" id="OWV34042.1"/>
    </source>
</evidence>
<gene>
    <name evidence="2" type="ORF">B5C34_11605</name>
</gene>
<accession>A0A219B6M8</accession>
<reference evidence="3" key="1">
    <citation type="submission" date="2017-05" db="EMBL/GenBank/DDBJ databases">
        <authorList>
            <person name="Lin X."/>
        </authorList>
    </citation>
    <scope>NUCLEOTIDE SEQUENCE [LARGE SCALE GENOMIC DNA]</scope>
    <source>
        <strain evidence="3">JLT2012</strain>
    </source>
</reference>
<protein>
    <submittedName>
        <fullName evidence="2">Uncharacterized protein</fullName>
    </submittedName>
</protein>
<dbReference type="Proteomes" id="UP000198462">
    <property type="component" value="Unassembled WGS sequence"/>
</dbReference>
<sequence length="79" mass="8775">MTSQPGAQLYSRLFPVLILTTVWVGVATFAVQEASASLNCFIGVFFGIRLDWHMASRRACERRIAALGWRQLRGPHPSG</sequence>
<name>A0A219B6M8_9SPHN</name>
<proteinExistence type="predicted"/>